<dbReference type="InterPro" id="IPR000836">
    <property type="entry name" value="PRTase_dom"/>
</dbReference>
<dbReference type="InterPro" id="IPR044005">
    <property type="entry name" value="DZR_2"/>
</dbReference>
<accession>A0A4Y8ZN60</accession>
<dbReference type="InterPro" id="IPR051910">
    <property type="entry name" value="ComF/GntX_DNA_util-trans"/>
</dbReference>
<dbReference type="SUPFAM" id="SSF53271">
    <property type="entry name" value="PRTase-like"/>
    <property type="match status" value="1"/>
</dbReference>
<dbReference type="Proteomes" id="UP000298213">
    <property type="component" value="Unassembled WGS sequence"/>
</dbReference>
<keyword evidence="4" id="KW-1185">Reference proteome</keyword>
<comment type="caution">
    <text evidence="3">The sequence shown here is derived from an EMBL/GenBank/DDBJ whole genome shotgun (WGS) entry which is preliminary data.</text>
</comment>
<dbReference type="EMBL" id="SPDV01000031">
    <property type="protein sequence ID" value="TFI57440.1"/>
    <property type="molecule type" value="Genomic_DNA"/>
</dbReference>
<name>A0A4Y8ZN60_9SPHN</name>
<evidence type="ECO:0000256" key="1">
    <source>
        <dbReference type="ARBA" id="ARBA00008007"/>
    </source>
</evidence>
<comment type="similarity">
    <text evidence="1">Belongs to the ComF/GntX family.</text>
</comment>
<reference evidence="3 4" key="1">
    <citation type="submission" date="2019-03" db="EMBL/GenBank/DDBJ databases">
        <title>Genome sequence of Sphingomonas sp. 17J27-24.</title>
        <authorList>
            <person name="Kim M."/>
            <person name="Maeng S."/>
            <person name="Sathiyaraj S."/>
        </authorList>
    </citation>
    <scope>NUCLEOTIDE SEQUENCE [LARGE SCALE GENOMIC DNA]</scope>
    <source>
        <strain evidence="3 4">17J27-24</strain>
    </source>
</reference>
<evidence type="ECO:0000259" key="2">
    <source>
        <dbReference type="Pfam" id="PF18912"/>
    </source>
</evidence>
<dbReference type="PANTHER" id="PTHR47505">
    <property type="entry name" value="DNA UTILIZATION PROTEIN YHGH"/>
    <property type="match status" value="1"/>
</dbReference>
<dbReference type="InterPro" id="IPR029057">
    <property type="entry name" value="PRTase-like"/>
</dbReference>
<dbReference type="Pfam" id="PF18912">
    <property type="entry name" value="DZR_2"/>
    <property type="match status" value="1"/>
</dbReference>
<evidence type="ECO:0000313" key="3">
    <source>
        <dbReference type="EMBL" id="TFI57440.1"/>
    </source>
</evidence>
<proteinExistence type="inferred from homology"/>
<gene>
    <name evidence="3" type="ORF">E2493_15285</name>
</gene>
<feature type="domain" description="Double zinc ribbon" evidence="2">
    <location>
        <begin position="17"/>
        <end position="76"/>
    </location>
</feature>
<dbReference type="PANTHER" id="PTHR47505:SF1">
    <property type="entry name" value="DNA UTILIZATION PROTEIN YHGH"/>
    <property type="match status" value="1"/>
</dbReference>
<protein>
    <submittedName>
        <fullName evidence="3">ComF family protein</fullName>
    </submittedName>
</protein>
<dbReference type="OrthoDB" id="9779910at2"/>
<sequence length="259" mass="27597">MWAEKAQAGVLFTARALLDFALPPRCPACGTIVSDPHRFCLGCWSKLVFLAEPCCARCGLPFAYPAGAGAECGRCLAEPPPFDRLRAAVAYDEVARKVALKLKYSGRPGVAETLAGLMARHLRSPDGQPPGLLVPVPLHRWRIWRRGYNQAALIAASLSRRSGIPAAPGLLRRTRHTPPLRGLGRRERAEAVRGAFAVENAGAVAGRRIILVDDVFTSGATGGACAKVLKRAGAASVEMLCWARVVREMTGTGNGPEAP</sequence>
<dbReference type="Gene3D" id="3.40.50.2020">
    <property type="match status" value="1"/>
</dbReference>
<dbReference type="AlphaFoldDB" id="A0A4Y8ZN60"/>
<evidence type="ECO:0000313" key="4">
    <source>
        <dbReference type="Proteomes" id="UP000298213"/>
    </source>
</evidence>
<organism evidence="3 4">
    <name type="scientific">Sphingomonas parva</name>
    <dbReference type="NCBI Taxonomy" id="2555898"/>
    <lineage>
        <taxon>Bacteria</taxon>
        <taxon>Pseudomonadati</taxon>
        <taxon>Pseudomonadota</taxon>
        <taxon>Alphaproteobacteria</taxon>
        <taxon>Sphingomonadales</taxon>
        <taxon>Sphingomonadaceae</taxon>
        <taxon>Sphingomonas</taxon>
    </lineage>
</organism>
<dbReference type="CDD" id="cd06223">
    <property type="entry name" value="PRTases_typeI"/>
    <property type="match status" value="1"/>
</dbReference>